<sequence length="535" mass="60665">MSQFNRTQKRIFFVLLVIAILTFILLIFPNAAASDDLAMVRVFEPDEAAQLPYVLAMLSPAESFVQGIKNFVFYQYYFYGFPFFGFSALSILPLKLLGGLGNTAQVMLVLRQIVSVLPMLIALLLLVYMQDEFRTYRSAVMFVFLLSLPAVLANFFWWHVDSLVFLLIVLVMVFLKKDALRFGKDFLIAAALTGCATAAKLIGLYFFLAIATLLVIGLVQKKAPFTRLLKSALFFIVVMGLAYLISNPFLVSYWARQEYQMIFNKQMGLLSEGYGVVYQKGLGQAWTIMHQYYGEWFLILAALGATVWGILKGPNKLLHTIILTWAIPLSVSVIWFTHFKYQYWLPVALPLFSCLVMLLPEEVTLKPVRTVDWKAIFSKLAALLLVLQFALNLGSAIPAYQSRLARAQDNPEIAFYDQALDSLADLANTPLKVYFDYRLYVPERENWTLETSYDLLSYNYVQENDYDVLFLLQQRIADYLDPSASGIDAQQFANSQAFYADANAGTLQGYSLVFRNDTGLVFVKEDVLPADKPMD</sequence>
<feature type="transmembrane region" description="Helical" evidence="1">
    <location>
        <begin position="109"/>
        <end position="129"/>
    </location>
</feature>
<evidence type="ECO:0000313" key="2">
    <source>
        <dbReference type="EMBL" id="REG11459.1"/>
    </source>
</evidence>
<evidence type="ECO:0008006" key="4">
    <source>
        <dbReference type="Google" id="ProtNLM"/>
    </source>
</evidence>
<comment type="caution">
    <text evidence="2">The sequence shown here is derived from an EMBL/GenBank/DDBJ whole genome shotgun (WGS) entry which is preliminary data.</text>
</comment>
<feature type="transmembrane region" description="Helical" evidence="1">
    <location>
        <begin position="141"/>
        <end position="174"/>
    </location>
</feature>
<feature type="transmembrane region" description="Helical" evidence="1">
    <location>
        <begin position="76"/>
        <end position="97"/>
    </location>
</feature>
<feature type="transmembrane region" description="Helical" evidence="1">
    <location>
        <begin position="380"/>
        <end position="400"/>
    </location>
</feature>
<dbReference type="Proteomes" id="UP000256388">
    <property type="component" value="Unassembled WGS sequence"/>
</dbReference>
<dbReference type="OrthoDB" id="157187at2"/>
<keyword evidence="1" id="KW-0472">Membrane</keyword>
<proteinExistence type="predicted"/>
<feature type="transmembrane region" description="Helical" evidence="1">
    <location>
        <begin position="186"/>
        <end position="219"/>
    </location>
</feature>
<keyword evidence="1" id="KW-0812">Transmembrane</keyword>
<organism evidence="2 3">
    <name type="scientific">Pelolinea submarina</name>
    <dbReference type="NCBI Taxonomy" id="913107"/>
    <lineage>
        <taxon>Bacteria</taxon>
        <taxon>Bacillati</taxon>
        <taxon>Chloroflexota</taxon>
        <taxon>Anaerolineae</taxon>
        <taxon>Anaerolineales</taxon>
        <taxon>Anaerolineaceae</taxon>
        <taxon>Pelolinea</taxon>
    </lineage>
</organism>
<evidence type="ECO:0000313" key="3">
    <source>
        <dbReference type="Proteomes" id="UP000256388"/>
    </source>
</evidence>
<accession>A0A347ZRQ6</accession>
<name>A0A347ZRQ6_9CHLR</name>
<reference evidence="2 3" key="1">
    <citation type="submission" date="2018-08" db="EMBL/GenBank/DDBJ databases">
        <title>Genomic Encyclopedia of Type Strains, Phase IV (KMG-IV): sequencing the most valuable type-strain genomes for metagenomic binning, comparative biology and taxonomic classification.</title>
        <authorList>
            <person name="Goeker M."/>
        </authorList>
    </citation>
    <scope>NUCLEOTIDE SEQUENCE [LARGE SCALE GENOMIC DNA]</scope>
    <source>
        <strain evidence="2 3">DSM 23923</strain>
    </source>
</reference>
<gene>
    <name evidence="2" type="ORF">DFR64_1346</name>
</gene>
<feature type="transmembrane region" description="Helical" evidence="1">
    <location>
        <begin position="12"/>
        <end position="32"/>
    </location>
</feature>
<feature type="transmembrane region" description="Helical" evidence="1">
    <location>
        <begin position="292"/>
        <end position="311"/>
    </location>
</feature>
<evidence type="ECO:0000256" key="1">
    <source>
        <dbReference type="SAM" id="Phobius"/>
    </source>
</evidence>
<feature type="transmembrane region" description="Helical" evidence="1">
    <location>
        <begin position="343"/>
        <end position="360"/>
    </location>
</feature>
<keyword evidence="3" id="KW-1185">Reference proteome</keyword>
<dbReference type="RefSeq" id="WP_116224591.1">
    <property type="nucleotide sequence ID" value="NZ_AP018437.1"/>
</dbReference>
<protein>
    <recommendedName>
        <fullName evidence="4">Dolichyl-phosphate-mannose-protein mannosyltransferase</fullName>
    </recommendedName>
</protein>
<dbReference type="EMBL" id="QUMS01000001">
    <property type="protein sequence ID" value="REG11459.1"/>
    <property type="molecule type" value="Genomic_DNA"/>
</dbReference>
<keyword evidence="1" id="KW-1133">Transmembrane helix</keyword>
<dbReference type="AlphaFoldDB" id="A0A347ZRQ6"/>
<feature type="transmembrane region" description="Helical" evidence="1">
    <location>
        <begin position="317"/>
        <end position="336"/>
    </location>
</feature>
<feature type="transmembrane region" description="Helical" evidence="1">
    <location>
        <begin position="231"/>
        <end position="255"/>
    </location>
</feature>